<name>A0AAD6Q2U9_9ROSI</name>
<dbReference type="AlphaFoldDB" id="A0AAD6Q2U9"/>
<comment type="caution">
    <text evidence="1">The sequence shown here is derived from an EMBL/GenBank/DDBJ whole genome shotgun (WGS) entry which is preliminary data.</text>
</comment>
<organism evidence="1 2">
    <name type="scientific">Populus alba x Populus x berolinensis</name>
    <dbReference type="NCBI Taxonomy" id="444605"/>
    <lineage>
        <taxon>Eukaryota</taxon>
        <taxon>Viridiplantae</taxon>
        <taxon>Streptophyta</taxon>
        <taxon>Embryophyta</taxon>
        <taxon>Tracheophyta</taxon>
        <taxon>Spermatophyta</taxon>
        <taxon>Magnoliopsida</taxon>
        <taxon>eudicotyledons</taxon>
        <taxon>Gunneridae</taxon>
        <taxon>Pentapetalae</taxon>
        <taxon>rosids</taxon>
        <taxon>fabids</taxon>
        <taxon>Malpighiales</taxon>
        <taxon>Salicaceae</taxon>
        <taxon>Saliceae</taxon>
        <taxon>Populus</taxon>
    </lineage>
</organism>
<proteinExistence type="predicted"/>
<accession>A0AAD6Q2U9</accession>
<dbReference type="EMBL" id="JAQIZT010000012">
    <property type="protein sequence ID" value="KAJ6976987.1"/>
    <property type="molecule type" value="Genomic_DNA"/>
</dbReference>
<evidence type="ECO:0000313" key="2">
    <source>
        <dbReference type="Proteomes" id="UP001164929"/>
    </source>
</evidence>
<protein>
    <submittedName>
        <fullName evidence="1">Uncharacterized protein</fullName>
    </submittedName>
</protein>
<sequence>MLSNDSARACYGTKHVEVAHEEYMAIQSFFFPLFRFQESKWRCILPLLQSFNFLCRILRILTCNKTSSRPQV</sequence>
<reference evidence="1" key="1">
    <citation type="journal article" date="2023" name="Mol. Ecol. Resour.">
        <title>Chromosome-level genome assembly of a triploid poplar Populus alba 'Berolinensis'.</title>
        <authorList>
            <person name="Chen S."/>
            <person name="Yu Y."/>
            <person name="Wang X."/>
            <person name="Wang S."/>
            <person name="Zhang T."/>
            <person name="Zhou Y."/>
            <person name="He R."/>
            <person name="Meng N."/>
            <person name="Wang Y."/>
            <person name="Liu W."/>
            <person name="Liu Z."/>
            <person name="Liu J."/>
            <person name="Guo Q."/>
            <person name="Huang H."/>
            <person name="Sederoff R.R."/>
            <person name="Wang G."/>
            <person name="Qu G."/>
            <person name="Chen S."/>
        </authorList>
    </citation>
    <scope>NUCLEOTIDE SEQUENCE</scope>
    <source>
        <strain evidence="1">SC-2020</strain>
    </source>
</reference>
<evidence type="ECO:0000313" key="1">
    <source>
        <dbReference type="EMBL" id="KAJ6976987.1"/>
    </source>
</evidence>
<dbReference type="Proteomes" id="UP001164929">
    <property type="component" value="Chromosome 12"/>
</dbReference>
<keyword evidence="2" id="KW-1185">Reference proteome</keyword>
<gene>
    <name evidence="1" type="ORF">NC653_029002</name>
</gene>